<dbReference type="AlphaFoldDB" id="A0A839U417"/>
<reference evidence="1 2" key="1">
    <citation type="submission" date="2020-08" db="EMBL/GenBank/DDBJ databases">
        <title>Genomic Encyclopedia of Type Strains, Phase III (KMG-III): the genomes of soil and plant-associated and newly described type strains.</title>
        <authorList>
            <person name="Whitman W."/>
        </authorList>
    </citation>
    <scope>NUCLEOTIDE SEQUENCE [LARGE SCALE GENOMIC DNA]</scope>
    <source>
        <strain evidence="1 2">CECT 5831</strain>
    </source>
</reference>
<proteinExistence type="predicted"/>
<dbReference type="Pfam" id="PF07849">
    <property type="entry name" value="DUF1641"/>
    <property type="match status" value="1"/>
</dbReference>
<evidence type="ECO:0000313" key="2">
    <source>
        <dbReference type="Proteomes" id="UP000517523"/>
    </source>
</evidence>
<dbReference type="RefSeq" id="WP_183586725.1">
    <property type="nucleotide sequence ID" value="NZ_JACHXJ010000007.1"/>
</dbReference>
<sequence length="157" mass="16706">MAQPISYIKKRELTEEELKQQSLNQLTDSIAEHEQALEKAIGVLSELHGSGILEAAESLLKAKAKVAEIVLGQATRPEVTNMINNGMAAAGALAAIDPEQTAKVLGSVAKGLEEANQPQDKKVTVFSLMNALKDPDVNRAIGFGLRFLKGMGKGLGE</sequence>
<name>A0A839U417_9BACL</name>
<accession>A0A839U417</accession>
<protein>
    <submittedName>
        <fullName evidence="1">Uncharacterized protein YjgD (DUF1641 family)</fullName>
    </submittedName>
</protein>
<gene>
    <name evidence="1" type="ORF">FHS19_006330</name>
</gene>
<comment type="caution">
    <text evidence="1">The sequence shown here is derived from an EMBL/GenBank/DDBJ whole genome shotgun (WGS) entry which is preliminary data.</text>
</comment>
<organism evidence="1 2">
    <name type="scientific">Paenibacillus rhizosphaerae</name>
    <dbReference type="NCBI Taxonomy" id="297318"/>
    <lineage>
        <taxon>Bacteria</taxon>
        <taxon>Bacillati</taxon>
        <taxon>Bacillota</taxon>
        <taxon>Bacilli</taxon>
        <taxon>Bacillales</taxon>
        <taxon>Paenibacillaceae</taxon>
        <taxon>Paenibacillus</taxon>
    </lineage>
</organism>
<evidence type="ECO:0000313" key="1">
    <source>
        <dbReference type="EMBL" id="MBB3131607.1"/>
    </source>
</evidence>
<dbReference type="InterPro" id="IPR012440">
    <property type="entry name" value="DUF1641"/>
</dbReference>
<dbReference type="PANTHER" id="PTHR38433">
    <property type="match status" value="1"/>
</dbReference>
<dbReference type="Proteomes" id="UP000517523">
    <property type="component" value="Unassembled WGS sequence"/>
</dbReference>
<dbReference type="PANTHER" id="PTHR38433:SF1">
    <property type="entry name" value="DUF1641 DOMAIN-CONTAINING PROTEIN"/>
    <property type="match status" value="1"/>
</dbReference>
<dbReference type="EMBL" id="JACHXJ010000007">
    <property type="protein sequence ID" value="MBB3131607.1"/>
    <property type="molecule type" value="Genomic_DNA"/>
</dbReference>